<evidence type="ECO:0000256" key="3">
    <source>
        <dbReference type="ARBA" id="ARBA00022475"/>
    </source>
</evidence>
<dbReference type="GO" id="GO:0005886">
    <property type="term" value="C:plasma membrane"/>
    <property type="evidence" value="ECO:0007669"/>
    <property type="project" value="UniProtKB-SubCell"/>
</dbReference>
<comment type="subcellular location">
    <subcellularLocation>
        <location evidence="1">Cell membrane</location>
        <topology evidence="1">Multi-pass membrane protein</topology>
    </subcellularLocation>
</comment>
<evidence type="ECO:0000256" key="2">
    <source>
        <dbReference type="ARBA" id="ARBA00009425"/>
    </source>
</evidence>
<keyword evidence="10" id="KW-1185">Reference proteome</keyword>
<evidence type="ECO:0000313" key="10">
    <source>
        <dbReference type="Proteomes" id="UP000199256"/>
    </source>
</evidence>
<organism evidence="9 10">
    <name type="scientific">Ectothiorhodospira marina</name>
    <dbReference type="NCBI Taxonomy" id="1396821"/>
    <lineage>
        <taxon>Bacteria</taxon>
        <taxon>Pseudomonadati</taxon>
        <taxon>Pseudomonadota</taxon>
        <taxon>Gammaproteobacteria</taxon>
        <taxon>Chromatiales</taxon>
        <taxon>Ectothiorhodospiraceae</taxon>
        <taxon>Ectothiorhodospira</taxon>
    </lineage>
</organism>
<gene>
    <name evidence="9" type="ORF">SAMN05444515_1208</name>
</gene>
<feature type="transmembrane region" description="Helical" evidence="7">
    <location>
        <begin position="38"/>
        <end position="57"/>
    </location>
</feature>
<name>A0A1H7R046_9GAMM</name>
<protein>
    <submittedName>
        <fullName evidence="9">Multicomponent Na+:H+ antiporter subunit B</fullName>
    </submittedName>
</protein>
<dbReference type="Proteomes" id="UP000199256">
    <property type="component" value="Unassembled WGS sequence"/>
</dbReference>
<feature type="transmembrane region" description="Helical" evidence="7">
    <location>
        <begin position="118"/>
        <end position="141"/>
    </location>
</feature>
<dbReference type="AlphaFoldDB" id="A0A1H7R046"/>
<feature type="transmembrane region" description="Helical" evidence="7">
    <location>
        <begin position="12"/>
        <end position="32"/>
    </location>
</feature>
<keyword evidence="6 7" id="KW-0472">Membrane</keyword>
<dbReference type="PANTHER" id="PTHR33932">
    <property type="entry name" value="NA(+)/H(+) ANTIPORTER SUBUNIT B"/>
    <property type="match status" value="1"/>
</dbReference>
<keyword evidence="4 7" id="KW-0812">Transmembrane</keyword>
<evidence type="ECO:0000256" key="4">
    <source>
        <dbReference type="ARBA" id="ARBA00022692"/>
    </source>
</evidence>
<dbReference type="NCBIfam" id="NF009163">
    <property type="entry name" value="PRK12509.1"/>
    <property type="match status" value="1"/>
</dbReference>
<sequence length="154" mass="16516">MNSQFALQSLILRTAAHFLLPLLLIFSVFLLLRGHNEPGGGFIAGLVAASAVALYMFAVDVRSAKRVLRFEPRDLMGWGLLVGVISGVPAVFVGQPFFTSQWLELKLPLLGELKVGTPLLFDVGVYLVVIGAVLLILLSLAEAEGKTDHHHGGG</sequence>
<evidence type="ECO:0000256" key="7">
    <source>
        <dbReference type="SAM" id="Phobius"/>
    </source>
</evidence>
<dbReference type="NCBIfam" id="NF009223">
    <property type="entry name" value="PRK12573.1"/>
    <property type="match status" value="1"/>
</dbReference>
<keyword evidence="5 7" id="KW-1133">Transmembrane helix</keyword>
<proteinExistence type="inferred from homology"/>
<reference evidence="10" key="1">
    <citation type="submission" date="2016-10" db="EMBL/GenBank/DDBJ databases">
        <authorList>
            <person name="Varghese N."/>
            <person name="Submissions S."/>
        </authorList>
    </citation>
    <scope>NUCLEOTIDE SEQUENCE [LARGE SCALE GENOMIC DNA]</scope>
    <source>
        <strain evidence="10">DSM 241</strain>
    </source>
</reference>
<evidence type="ECO:0000313" key="9">
    <source>
        <dbReference type="EMBL" id="SEL53651.1"/>
    </source>
</evidence>
<feature type="domain" description="Na+/H+ antiporter MnhB subunit-related protein" evidence="8">
    <location>
        <begin position="11"/>
        <end position="134"/>
    </location>
</feature>
<evidence type="ECO:0000259" key="8">
    <source>
        <dbReference type="Pfam" id="PF04039"/>
    </source>
</evidence>
<feature type="transmembrane region" description="Helical" evidence="7">
    <location>
        <begin position="78"/>
        <end position="98"/>
    </location>
</feature>
<dbReference type="PANTHER" id="PTHR33932:SF4">
    <property type="entry name" value="NA(+)_H(+) ANTIPORTER SUBUNIT B"/>
    <property type="match status" value="1"/>
</dbReference>
<dbReference type="EMBL" id="FOAA01000020">
    <property type="protein sequence ID" value="SEL53651.1"/>
    <property type="molecule type" value="Genomic_DNA"/>
</dbReference>
<evidence type="ECO:0000256" key="1">
    <source>
        <dbReference type="ARBA" id="ARBA00004651"/>
    </source>
</evidence>
<keyword evidence="3" id="KW-1003">Cell membrane</keyword>
<dbReference type="OrthoDB" id="9798859at2"/>
<dbReference type="Pfam" id="PF04039">
    <property type="entry name" value="MnhB"/>
    <property type="match status" value="1"/>
</dbReference>
<evidence type="ECO:0000256" key="6">
    <source>
        <dbReference type="ARBA" id="ARBA00023136"/>
    </source>
</evidence>
<comment type="similarity">
    <text evidence="2">Belongs to the CPA3 antiporters (TC 2.A.63) subunit B family.</text>
</comment>
<dbReference type="RefSeq" id="WP_090255343.1">
    <property type="nucleotide sequence ID" value="NZ_FOAA01000020.1"/>
</dbReference>
<dbReference type="STRING" id="1396821.SAMN05444515_1208"/>
<evidence type="ECO:0000256" key="5">
    <source>
        <dbReference type="ARBA" id="ARBA00022989"/>
    </source>
</evidence>
<accession>A0A1H7R046</accession>
<dbReference type="InterPro" id="IPR050622">
    <property type="entry name" value="CPA3_antiporter_subunitB"/>
</dbReference>
<dbReference type="InterPro" id="IPR007182">
    <property type="entry name" value="MnhB"/>
</dbReference>